<dbReference type="OrthoDB" id="4062651at2759"/>
<feature type="domain" description="Protein kinase" evidence="6">
    <location>
        <begin position="1"/>
        <end position="142"/>
    </location>
</feature>
<sequence length="142" mass="15351">VHGQSVVHADIKGANVLVTREGSAILCDFGIAWTCVKNSVSFSLDRDSKGTVRWMAPELFRFSGATSDDDADAPLYTPASDIWSYGCLFLEVSAFRVDVCASSYNNEDVGSKPVSPLWLIARSSCHHCVVPEKTPSSASEYA</sequence>
<dbReference type="GO" id="GO:0004709">
    <property type="term" value="F:MAP kinase kinase kinase activity"/>
    <property type="evidence" value="ECO:0007669"/>
    <property type="project" value="TreeGrafter"/>
</dbReference>
<dbReference type="PROSITE" id="PS00108">
    <property type="entry name" value="PROTEIN_KINASE_ST"/>
    <property type="match status" value="1"/>
</dbReference>
<dbReference type="PANTHER" id="PTHR48016:SF29">
    <property type="entry name" value="MITOGEN-ACTIVATED PROTEIN KINASE KINASE KINASE 1-RELATED"/>
    <property type="match status" value="1"/>
</dbReference>
<evidence type="ECO:0000259" key="6">
    <source>
        <dbReference type="PROSITE" id="PS50011"/>
    </source>
</evidence>
<keyword evidence="3" id="KW-0547">Nucleotide-binding</keyword>
<keyword evidence="4 7" id="KW-0418">Kinase</keyword>
<dbReference type="InterPro" id="IPR011009">
    <property type="entry name" value="Kinase-like_dom_sf"/>
</dbReference>
<keyword evidence="2" id="KW-0808">Transferase</keyword>
<dbReference type="EMBL" id="KV426091">
    <property type="protein sequence ID" value="KZV88735.1"/>
    <property type="molecule type" value="Genomic_DNA"/>
</dbReference>
<evidence type="ECO:0000256" key="4">
    <source>
        <dbReference type="ARBA" id="ARBA00022777"/>
    </source>
</evidence>
<dbReference type="InterPro" id="IPR000719">
    <property type="entry name" value="Prot_kinase_dom"/>
</dbReference>
<dbReference type="SUPFAM" id="SSF56112">
    <property type="entry name" value="Protein kinase-like (PK-like)"/>
    <property type="match status" value="1"/>
</dbReference>
<dbReference type="STRING" id="1314781.A0A165FBP4"/>
<organism evidence="7 8">
    <name type="scientific">Exidia glandulosa HHB12029</name>
    <dbReference type="NCBI Taxonomy" id="1314781"/>
    <lineage>
        <taxon>Eukaryota</taxon>
        <taxon>Fungi</taxon>
        <taxon>Dikarya</taxon>
        <taxon>Basidiomycota</taxon>
        <taxon>Agaricomycotina</taxon>
        <taxon>Agaricomycetes</taxon>
        <taxon>Auriculariales</taxon>
        <taxon>Exidiaceae</taxon>
        <taxon>Exidia</taxon>
    </lineage>
</organism>
<protein>
    <submittedName>
        <fullName evidence="7">Kinase-like protein</fullName>
    </submittedName>
</protein>
<keyword evidence="1" id="KW-0723">Serine/threonine-protein kinase</keyword>
<keyword evidence="5" id="KW-0067">ATP-binding</keyword>
<evidence type="ECO:0000256" key="3">
    <source>
        <dbReference type="ARBA" id="ARBA00022741"/>
    </source>
</evidence>
<dbReference type="PANTHER" id="PTHR48016">
    <property type="entry name" value="MAP KINASE KINASE KINASE SSK2-RELATED-RELATED"/>
    <property type="match status" value="1"/>
</dbReference>
<reference evidence="7 8" key="1">
    <citation type="journal article" date="2016" name="Mol. Biol. Evol.">
        <title>Comparative Genomics of Early-Diverging Mushroom-Forming Fungi Provides Insights into the Origins of Lignocellulose Decay Capabilities.</title>
        <authorList>
            <person name="Nagy L.G."/>
            <person name="Riley R."/>
            <person name="Tritt A."/>
            <person name="Adam C."/>
            <person name="Daum C."/>
            <person name="Floudas D."/>
            <person name="Sun H."/>
            <person name="Yadav J.S."/>
            <person name="Pangilinan J."/>
            <person name="Larsson K.H."/>
            <person name="Matsuura K."/>
            <person name="Barry K."/>
            <person name="Labutti K."/>
            <person name="Kuo R."/>
            <person name="Ohm R.A."/>
            <person name="Bhattacharya S.S."/>
            <person name="Shirouzu T."/>
            <person name="Yoshinaga Y."/>
            <person name="Martin F.M."/>
            <person name="Grigoriev I.V."/>
            <person name="Hibbett D.S."/>
        </authorList>
    </citation>
    <scope>NUCLEOTIDE SEQUENCE [LARGE SCALE GENOMIC DNA]</scope>
    <source>
        <strain evidence="7 8">HHB12029</strain>
    </source>
</reference>
<dbReference type="Proteomes" id="UP000077266">
    <property type="component" value="Unassembled WGS sequence"/>
</dbReference>
<dbReference type="PROSITE" id="PS50011">
    <property type="entry name" value="PROTEIN_KINASE_DOM"/>
    <property type="match status" value="1"/>
</dbReference>
<accession>A0A165FBP4</accession>
<evidence type="ECO:0000313" key="7">
    <source>
        <dbReference type="EMBL" id="KZV88735.1"/>
    </source>
</evidence>
<evidence type="ECO:0000313" key="8">
    <source>
        <dbReference type="Proteomes" id="UP000077266"/>
    </source>
</evidence>
<name>A0A165FBP4_EXIGL</name>
<evidence type="ECO:0000256" key="1">
    <source>
        <dbReference type="ARBA" id="ARBA00022527"/>
    </source>
</evidence>
<feature type="non-terminal residue" evidence="7">
    <location>
        <position position="1"/>
    </location>
</feature>
<dbReference type="Gene3D" id="1.10.510.10">
    <property type="entry name" value="Transferase(Phosphotransferase) domain 1"/>
    <property type="match status" value="1"/>
</dbReference>
<dbReference type="GO" id="GO:0005737">
    <property type="term" value="C:cytoplasm"/>
    <property type="evidence" value="ECO:0007669"/>
    <property type="project" value="TreeGrafter"/>
</dbReference>
<gene>
    <name evidence="7" type="ORF">EXIGLDRAFT_619035</name>
</gene>
<evidence type="ECO:0000256" key="5">
    <source>
        <dbReference type="ARBA" id="ARBA00022840"/>
    </source>
</evidence>
<dbReference type="InterPro" id="IPR008271">
    <property type="entry name" value="Ser/Thr_kinase_AS"/>
</dbReference>
<proteinExistence type="predicted"/>
<evidence type="ECO:0000256" key="2">
    <source>
        <dbReference type="ARBA" id="ARBA00022679"/>
    </source>
</evidence>
<dbReference type="Pfam" id="PF00069">
    <property type="entry name" value="Pkinase"/>
    <property type="match status" value="1"/>
</dbReference>
<dbReference type="GO" id="GO:0005524">
    <property type="term" value="F:ATP binding"/>
    <property type="evidence" value="ECO:0007669"/>
    <property type="project" value="UniProtKB-KW"/>
</dbReference>
<keyword evidence="8" id="KW-1185">Reference proteome</keyword>
<dbReference type="InterPro" id="IPR050538">
    <property type="entry name" value="MAP_kinase_kinase_kinase"/>
</dbReference>
<dbReference type="InParanoid" id="A0A165FBP4"/>
<dbReference type="AlphaFoldDB" id="A0A165FBP4"/>